<name>A0ABD0VVG0_UMBPY</name>
<protein>
    <submittedName>
        <fullName evidence="1">Uncharacterized protein</fullName>
    </submittedName>
</protein>
<dbReference type="PROSITE" id="PS51257">
    <property type="entry name" value="PROKAR_LIPOPROTEIN"/>
    <property type="match status" value="1"/>
</dbReference>
<keyword evidence="2" id="KW-1185">Reference proteome</keyword>
<reference evidence="1 2" key="1">
    <citation type="submission" date="2024-06" db="EMBL/GenBank/DDBJ databases">
        <authorList>
            <person name="Pan Q."/>
            <person name="Wen M."/>
            <person name="Jouanno E."/>
            <person name="Zahm M."/>
            <person name="Klopp C."/>
            <person name="Cabau C."/>
            <person name="Louis A."/>
            <person name="Berthelot C."/>
            <person name="Parey E."/>
            <person name="Roest Crollius H."/>
            <person name="Montfort J."/>
            <person name="Robinson-Rechavi M."/>
            <person name="Bouchez O."/>
            <person name="Lampietro C."/>
            <person name="Lopez Roques C."/>
            <person name="Donnadieu C."/>
            <person name="Postlethwait J."/>
            <person name="Bobe J."/>
            <person name="Verreycken H."/>
            <person name="Guiguen Y."/>
        </authorList>
    </citation>
    <scope>NUCLEOTIDE SEQUENCE [LARGE SCALE GENOMIC DNA]</scope>
    <source>
        <strain evidence="1">Up_M1</strain>
        <tissue evidence="1">Testis</tissue>
    </source>
</reference>
<evidence type="ECO:0000313" key="1">
    <source>
        <dbReference type="EMBL" id="KAL0961674.1"/>
    </source>
</evidence>
<dbReference type="AlphaFoldDB" id="A0ABD0VVG0"/>
<dbReference type="Proteomes" id="UP001557470">
    <property type="component" value="Unassembled WGS sequence"/>
</dbReference>
<sequence>MPRLCNTTQQTNPMRLYVYNSYTVLSSCPRVSNSQNYFFESFCEYNCQQSSQFYTSRSLGVWDTATETSDPFKNSQDDLVQQLIGSLDDKTRMVKLKQAYGHLITVRDQGVFYLLARTKVSRRNDLSINHSSL</sequence>
<proteinExistence type="predicted"/>
<evidence type="ECO:0000313" key="2">
    <source>
        <dbReference type="Proteomes" id="UP001557470"/>
    </source>
</evidence>
<comment type="caution">
    <text evidence="1">The sequence shown here is derived from an EMBL/GenBank/DDBJ whole genome shotgun (WGS) entry which is preliminary data.</text>
</comment>
<accession>A0ABD0VVG0</accession>
<gene>
    <name evidence="1" type="ORF">UPYG_G00352930</name>
</gene>
<dbReference type="EMBL" id="JAGEUA010000013">
    <property type="protein sequence ID" value="KAL0961674.1"/>
    <property type="molecule type" value="Genomic_DNA"/>
</dbReference>
<organism evidence="1 2">
    <name type="scientific">Umbra pygmaea</name>
    <name type="common">Eastern mudminnow</name>
    <dbReference type="NCBI Taxonomy" id="75934"/>
    <lineage>
        <taxon>Eukaryota</taxon>
        <taxon>Metazoa</taxon>
        <taxon>Chordata</taxon>
        <taxon>Craniata</taxon>
        <taxon>Vertebrata</taxon>
        <taxon>Euteleostomi</taxon>
        <taxon>Actinopterygii</taxon>
        <taxon>Neopterygii</taxon>
        <taxon>Teleostei</taxon>
        <taxon>Protacanthopterygii</taxon>
        <taxon>Esociformes</taxon>
        <taxon>Umbridae</taxon>
        <taxon>Umbra</taxon>
    </lineage>
</organism>